<evidence type="ECO:0000259" key="1">
    <source>
        <dbReference type="Pfam" id="PF09012"/>
    </source>
</evidence>
<protein>
    <recommendedName>
        <fullName evidence="1">Transcriptional regulator HTH-type FeoC domain-containing protein</fullName>
    </recommendedName>
</protein>
<name>G5LUS4_SALET</name>
<evidence type="ECO:0000313" key="3">
    <source>
        <dbReference type="Proteomes" id="UP000004642"/>
    </source>
</evidence>
<dbReference type="SUPFAM" id="SSF46785">
    <property type="entry name" value="Winged helix' DNA-binding domain"/>
    <property type="match status" value="1"/>
</dbReference>
<dbReference type="AlphaFoldDB" id="G5LUS4"/>
<organism evidence="2 3">
    <name type="scientific">Salmonella enterica subsp. enterica serovar Alachua str. R6-377</name>
    <dbReference type="NCBI Taxonomy" id="913241"/>
    <lineage>
        <taxon>Bacteria</taxon>
        <taxon>Pseudomonadati</taxon>
        <taxon>Pseudomonadota</taxon>
        <taxon>Gammaproteobacteria</taxon>
        <taxon>Enterobacterales</taxon>
        <taxon>Enterobacteriaceae</taxon>
        <taxon>Salmonella</taxon>
    </lineage>
</organism>
<dbReference type="Gene3D" id="1.10.10.10">
    <property type="entry name" value="Winged helix-like DNA-binding domain superfamily/Winged helix DNA-binding domain"/>
    <property type="match status" value="1"/>
</dbReference>
<sequence>MIDAMLNQLEIMGKAVRIPEEPDGCLSGSCKSCPEGKACLREWWALR</sequence>
<evidence type="ECO:0000313" key="2">
    <source>
        <dbReference type="EMBL" id="EHC31724.1"/>
    </source>
</evidence>
<dbReference type="Proteomes" id="UP000004642">
    <property type="component" value="Unassembled WGS sequence"/>
</dbReference>
<accession>G5LUS4</accession>
<comment type="caution">
    <text evidence="2">The sequence shown here is derived from an EMBL/GenBank/DDBJ whole genome shotgun (WGS) entry which is preliminary data.</text>
</comment>
<dbReference type="PATRIC" id="fig|913241.3.peg.3786"/>
<reference evidence="2 3" key="1">
    <citation type="journal article" date="2011" name="BMC Genomics">
        <title>Genome sequencing reveals diversification of virulence factor content and possible host adaptation in distinct subpopulations of Salmonella enterica.</title>
        <authorList>
            <person name="den Bakker H.C."/>
            <person name="Moreno Switt A.I."/>
            <person name="Govoni G."/>
            <person name="Cummings C.A."/>
            <person name="Ranieri M.L."/>
            <person name="Degoricija L."/>
            <person name="Hoelzer K."/>
            <person name="Rodriguez-Rivera L.D."/>
            <person name="Brown S."/>
            <person name="Bolchacova E."/>
            <person name="Furtado M.R."/>
            <person name="Wiedmann M."/>
        </authorList>
    </citation>
    <scope>NUCLEOTIDE SEQUENCE [LARGE SCALE GENOMIC DNA]</scope>
    <source>
        <strain evidence="2 3">R6-377</strain>
    </source>
</reference>
<feature type="domain" description="Transcriptional regulator HTH-type FeoC" evidence="1">
    <location>
        <begin position="1"/>
        <end position="38"/>
    </location>
</feature>
<dbReference type="InterPro" id="IPR015102">
    <property type="entry name" value="Tscrpt_reg_HTH_FeoC"/>
</dbReference>
<dbReference type="InterPro" id="IPR036390">
    <property type="entry name" value="WH_DNA-bd_sf"/>
</dbReference>
<gene>
    <name evidence="2" type="ORF">LTSEALA_4976</name>
</gene>
<proteinExistence type="predicted"/>
<dbReference type="Pfam" id="PF09012">
    <property type="entry name" value="FeoC"/>
    <property type="match status" value="1"/>
</dbReference>
<dbReference type="EMBL" id="AFCJ01002135">
    <property type="protein sequence ID" value="EHC31724.1"/>
    <property type="molecule type" value="Genomic_DNA"/>
</dbReference>
<dbReference type="InterPro" id="IPR036388">
    <property type="entry name" value="WH-like_DNA-bd_sf"/>
</dbReference>